<dbReference type="CDD" id="cd05233">
    <property type="entry name" value="SDR_c"/>
    <property type="match status" value="1"/>
</dbReference>
<dbReference type="InterPro" id="IPR020904">
    <property type="entry name" value="Sc_DH/Rdtase_CS"/>
</dbReference>
<dbReference type="PRINTS" id="PR00081">
    <property type="entry name" value="GDHRDH"/>
</dbReference>
<keyword evidence="5" id="KW-1185">Reference proteome</keyword>
<evidence type="ECO:0000256" key="1">
    <source>
        <dbReference type="ARBA" id="ARBA00006484"/>
    </source>
</evidence>
<proteinExistence type="inferred from homology"/>
<dbReference type="PRINTS" id="PR00080">
    <property type="entry name" value="SDRFAMILY"/>
</dbReference>
<dbReference type="SUPFAM" id="SSF51735">
    <property type="entry name" value="NAD(P)-binding Rossmann-fold domains"/>
    <property type="match status" value="1"/>
</dbReference>
<evidence type="ECO:0000313" key="5">
    <source>
        <dbReference type="Proteomes" id="UP000805614"/>
    </source>
</evidence>
<organism evidence="4 5">
    <name type="scientific">Actinomadura alba</name>
    <dbReference type="NCBI Taxonomy" id="406431"/>
    <lineage>
        <taxon>Bacteria</taxon>
        <taxon>Bacillati</taxon>
        <taxon>Actinomycetota</taxon>
        <taxon>Actinomycetes</taxon>
        <taxon>Streptosporangiales</taxon>
        <taxon>Thermomonosporaceae</taxon>
        <taxon>Actinomadura</taxon>
    </lineage>
</organism>
<dbReference type="PANTHER" id="PTHR24322">
    <property type="entry name" value="PKSB"/>
    <property type="match status" value="1"/>
</dbReference>
<dbReference type="RefSeq" id="WP_187246511.1">
    <property type="nucleotide sequence ID" value="NZ_BAAAOK010000011.1"/>
</dbReference>
<dbReference type="Proteomes" id="UP000805614">
    <property type="component" value="Unassembled WGS sequence"/>
</dbReference>
<evidence type="ECO:0000313" key="4">
    <source>
        <dbReference type="EMBL" id="MBC6469466.1"/>
    </source>
</evidence>
<dbReference type="PROSITE" id="PS00061">
    <property type="entry name" value="ADH_SHORT"/>
    <property type="match status" value="1"/>
</dbReference>
<dbReference type="EMBL" id="JABVEC010000027">
    <property type="protein sequence ID" value="MBC6469466.1"/>
    <property type="molecule type" value="Genomic_DNA"/>
</dbReference>
<keyword evidence="2" id="KW-0560">Oxidoreductase</keyword>
<reference evidence="4 5" key="1">
    <citation type="submission" date="2020-06" db="EMBL/GenBank/DDBJ databases">
        <title>Actinomadura xiongansis sp. nov., isolated from soil of Baiyangdian.</title>
        <authorList>
            <person name="Zhang X."/>
        </authorList>
    </citation>
    <scope>NUCLEOTIDE SEQUENCE [LARGE SCALE GENOMIC DNA]</scope>
    <source>
        <strain evidence="4 5">HBUM206468</strain>
    </source>
</reference>
<evidence type="ECO:0000256" key="2">
    <source>
        <dbReference type="ARBA" id="ARBA00023002"/>
    </source>
</evidence>
<evidence type="ECO:0000256" key="3">
    <source>
        <dbReference type="RuleBase" id="RU000363"/>
    </source>
</evidence>
<dbReference type="Gene3D" id="3.40.50.720">
    <property type="entry name" value="NAD(P)-binding Rossmann-like Domain"/>
    <property type="match status" value="1"/>
</dbReference>
<accession>A0ABR7LXI1</accession>
<sequence>MADPTGKVVAITGAARGIGLATATAFQAAGAKVVIGDIDEPAAKRAGETMNGPALPVDVTDRESFTAFLDGAEAELGPIDVLVNNAGIMPIGPLLEEDDALADRCIDINVRGVILGTKLGLARMVPRGHGHIVNIASVAGVMPAAGMATYNASKHAVVGFTEAVRLEFARQGIEVSAVLPTFTNTELIAGTKSARGQRNAEPEEVAAAVIGLVTKPRPQVVVPAKLGRQLRIGPLMSRGMRERMARWYGLDEIFLKHDKEARKAYDERMRG</sequence>
<dbReference type="InterPro" id="IPR002347">
    <property type="entry name" value="SDR_fam"/>
</dbReference>
<dbReference type="NCBIfam" id="NF005878">
    <property type="entry name" value="PRK07825.1"/>
    <property type="match status" value="1"/>
</dbReference>
<dbReference type="Pfam" id="PF00106">
    <property type="entry name" value="adh_short"/>
    <property type="match status" value="1"/>
</dbReference>
<gene>
    <name evidence="4" type="ORF">HKK74_28835</name>
</gene>
<comment type="caution">
    <text evidence="4">The sequence shown here is derived from an EMBL/GenBank/DDBJ whole genome shotgun (WGS) entry which is preliminary data.</text>
</comment>
<dbReference type="PANTHER" id="PTHR24322:SF736">
    <property type="entry name" value="RETINOL DEHYDROGENASE 10"/>
    <property type="match status" value="1"/>
</dbReference>
<name>A0ABR7LXI1_9ACTN</name>
<dbReference type="InterPro" id="IPR036291">
    <property type="entry name" value="NAD(P)-bd_dom_sf"/>
</dbReference>
<comment type="similarity">
    <text evidence="1 3">Belongs to the short-chain dehydrogenases/reductases (SDR) family.</text>
</comment>
<protein>
    <submittedName>
        <fullName evidence="4">SDR family oxidoreductase</fullName>
    </submittedName>
</protein>